<gene>
    <name evidence="2" type="ORF">DV20_28370</name>
</gene>
<dbReference type="EMBL" id="JMQI01000061">
    <property type="protein sequence ID" value="KDN18865.1"/>
    <property type="molecule type" value="Genomic_DNA"/>
</dbReference>
<dbReference type="eggNOG" id="COG4658">
    <property type="taxonomic scope" value="Bacteria"/>
</dbReference>
<dbReference type="AlphaFoldDB" id="A0A066TVH7"/>
<dbReference type="Gene3D" id="2.130.10.130">
    <property type="entry name" value="Integrin alpha, N-terminal"/>
    <property type="match status" value="1"/>
</dbReference>
<proteinExistence type="predicted"/>
<evidence type="ECO:0000259" key="1">
    <source>
        <dbReference type="Pfam" id="PF07593"/>
    </source>
</evidence>
<evidence type="ECO:0000313" key="2">
    <source>
        <dbReference type="EMBL" id="KDN18865.1"/>
    </source>
</evidence>
<keyword evidence="3" id="KW-1185">Reference proteome</keyword>
<feature type="domain" description="ASPIC/UnbV" evidence="1">
    <location>
        <begin position="575"/>
        <end position="632"/>
    </location>
</feature>
<comment type="caution">
    <text evidence="2">The sequence shown here is derived from an EMBL/GenBank/DDBJ whole genome shotgun (WGS) entry which is preliminary data.</text>
</comment>
<dbReference type="OrthoDB" id="9816120at2"/>
<evidence type="ECO:0000313" key="3">
    <source>
        <dbReference type="Proteomes" id="UP000027345"/>
    </source>
</evidence>
<dbReference type="PANTHER" id="PTHR16026">
    <property type="entry name" value="CARTILAGE ACIDIC PROTEIN 1"/>
    <property type="match status" value="1"/>
</dbReference>
<accession>A0A066TVH7</accession>
<organism evidence="2 3">
    <name type="scientific">Amycolatopsis rifamycinica</name>
    <dbReference type="NCBI Taxonomy" id="287986"/>
    <lineage>
        <taxon>Bacteria</taxon>
        <taxon>Bacillati</taxon>
        <taxon>Actinomycetota</taxon>
        <taxon>Actinomycetes</taxon>
        <taxon>Pseudonocardiales</taxon>
        <taxon>Pseudonocardiaceae</taxon>
        <taxon>Amycolatopsis</taxon>
    </lineage>
</organism>
<dbReference type="Proteomes" id="UP000027345">
    <property type="component" value="Unassembled WGS sequence"/>
</dbReference>
<protein>
    <submittedName>
        <fullName evidence="2">RNA-binding protein</fullName>
    </submittedName>
</protein>
<dbReference type="SUPFAM" id="SSF69318">
    <property type="entry name" value="Integrin alpha N-terminal domain"/>
    <property type="match status" value="1"/>
</dbReference>
<dbReference type="InterPro" id="IPR011519">
    <property type="entry name" value="UnbV_ASPIC"/>
</dbReference>
<dbReference type="InterPro" id="IPR028994">
    <property type="entry name" value="Integrin_alpha_N"/>
</dbReference>
<dbReference type="Pfam" id="PF07593">
    <property type="entry name" value="UnbV_ASPIC"/>
    <property type="match status" value="1"/>
</dbReference>
<name>A0A066TVH7_9PSEU</name>
<sequence length="657" mass="70638">MTATFGWLRKQLAGIVALALILGLFLVARLPSVSAAEQDQMADKFRFTPMTIALPAASKSQSIRTVNKEYEKIAAWISSVGAAIAINDISGSGKANDLCLVDPRSDQVVITPAPDSGPRYAPFALDPAPALPTWDYMAPMGCVPGDYNEDGRTDVLAYYWGRTPVLFLQKATATKFDASAFQPVELVAGNHRGADGKYNGPLWNTDSVTIGDFDGDGHVDIFVGNYFPDSRVLDPNADGGITLNQSMSHAVNSGAKYIYRWTGATAGANPGTQYTDASQGIPESARFGWTLASSATDIDGDNLPELYIANDFGHDHLLYNKSTPGKIELAEVNGVRGIDDPKSKVLGHDSFKGMGVDFGDLNHDGLYDLFVSNITTSWGIEESNFQFMNKAKDNADLTQQLKDGVAPFHDDSAEHGTAWSGWGWDVKIQDFNNGGENQIAQATGFVKGQVNRWPNLQEIATAHDGLLSNPLWWPNARAGDDIGGDQTLHFFVKSADGRYADLAPQLGLAVPVPTRGIAVGDTDGDGLPEFAVARQWEQPIFYHNDSPNPGKYLQLKLTTDAAVAPGPLPAAGPPAIGAQVTVTTSDGKKYLGRVDGSSGEAGRRSFDVQIGLGHDVRGPLDVHLQWRDRTGQLRTQNLKLEPGCHSYQLGSTAKEAM</sequence>
<dbReference type="RefSeq" id="WP_043785472.1">
    <property type="nucleotide sequence ID" value="NZ_JMQI01000061.1"/>
</dbReference>
<dbReference type="STRING" id="287986.DV20_28370"/>
<dbReference type="PANTHER" id="PTHR16026:SF0">
    <property type="entry name" value="CARTILAGE ACIDIC PROTEIN 1"/>
    <property type="match status" value="1"/>
</dbReference>
<dbReference type="InterPro" id="IPR027039">
    <property type="entry name" value="Crtac1"/>
</dbReference>
<reference evidence="2 3" key="1">
    <citation type="submission" date="2014-05" db="EMBL/GenBank/DDBJ databases">
        <title>Draft genome sequence of Amycolatopsis rifamycinica DSM 46095.</title>
        <authorList>
            <person name="Lal R."/>
            <person name="Saxena A."/>
            <person name="Kumari R."/>
            <person name="Mukherjee U."/>
            <person name="Singh P."/>
            <person name="Sangwan N."/>
            <person name="Mahato N.K."/>
        </authorList>
    </citation>
    <scope>NUCLEOTIDE SEQUENCE [LARGE SCALE GENOMIC DNA]</scope>
    <source>
        <strain evidence="2 3">DSM 46095</strain>
    </source>
</reference>